<gene>
    <name evidence="2" type="ORF">SAMN04488693_104134</name>
</gene>
<dbReference type="Gene3D" id="1.20.120.1630">
    <property type="match status" value="1"/>
</dbReference>
<dbReference type="AlphaFoldDB" id="A0A1G8GHY1"/>
<dbReference type="GO" id="GO:0016020">
    <property type="term" value="C:membrane"/>
    <property type="evidence" value="ECO:0007669"/>
    <property type="project" value="TreeGrafter"/>
</dbReference>
<dbReference type="InterPro" id="IPR010721">
    <property type="entry name" value="UstE-like"/>
</dbReference>
<feature type="transmembrane region" description="Helical" evidence="1">
    <location>
        <begin position="123"/>
        <end position="144"/>
    </location>
</feature>
<feature type="transmembrane region" description="Helical" evidence="1">
    <location>
        <begin position="12"/>
        <end position="37"/>
    </location>
</feature>
<evidence type="ECO:0000313" key="3">
    <source>
        <dbReference type="Proteomes" id="UP000199258"/>
    </source>
</evidence>
<protein>
    <submittedName>
        <fullName evidence="2">Steroid 5-alpha reductase family enzyme</fullName>
    </submittedName>
</protein>
<evidence type="ECO:0000313" key="2">
    <source>
        <dbReference type="EMBL" id="SDH94029.1"/>
    </source>
</evidence>
<keyword evidence="3" id="KW-1185">Reference proteome</keyword>
<keyword evidence="1" id="KW-0472">Membrane</keyword>
<dbReference type="PANTHER" id="PTHR32251:SF17">
    <property type="entry name" value="STEROID 5-ALPHA REDUCTASE C-TERMINAL DOMAIN-CONTAINING PROTEIN"/>
    <property type="match status" value="1"/>
</dbReference>
<feature type="transmembrane region" description="Helical" evidence="1">
    <location>
        <begin position="44"/>
        <end position="62"/>
    </location>
</feature>
<feature type="transmembrane region" description="Helical" evidence="1">
    <location>
        <begin position="150"/>
        <end position="168"/>
    </location>
</feature>
<feature type="transmembrane region" description="Helical" evidence="1">
    <location>
        <begin position="74"/>
        <end position="93"/>
    </location>
</feature>
<dbReference type="EMBL" id="FNDT01000004">
    <property type="protein sequence ID" value="SDH94029.1"/>
    <property type="molecule type" value="Genomic_DNA"/>
</dbReference>
<proteinExistence type="predicted"/>
<reference evidence="2 3" key="1">
    <citation type="submission" date="2016-10" db="EMBL/GenBank/DDBJ databases">
        <authorList>
            <person name="de Groot N.N."/>
        </authorList>
    </citation>
    <scope>NUCLEOTIDE SEQUENCE [LARGE SCALE GENOMIC DNA]</scope>
    <source>
        <strain evidence="2 3">NP_1H</strain>
    </source>
</reference>
<dbReference type="RefSeq" id="WP_342707429.1">
    <property type="nucleotide sequence ID" value="NZ_FNDT01000004.1"/>
</dbReference>
<sequence length="274" mass="29669">MTGFPLPAFPLPAFLAGFGLSVVAVVVLLAVVFAVAVAQKRHSVIDTAWGLGFVVVAAVTFLASANDGDDGRRWLMLTLTAAWGLRLAVHIGWRARDGKEDPRYEDMLGDAPGSRNVYAIRRVYLPQGAVMLFVSLPVQVAMYAQGAVGWLGWLGAAVWLVGFAFETIGDAQLTAFKRNPANRGTVLDTGLWRYTRHPNYFGDAVVWTGLFLVAADSWPGVLTILSPALMYWALANKTGKPLTEERMGARPGYREYVANTSGFFPLPPKPGRGA</sequence>
<dbReference type="STRING" id="335973.SAMN04488693_104134"/>
<name>A0A1G8GHY1_9MICC</name>
<accession>A0A1G8GHY1</accession>
<keyword evidence="1" id="KW-0812">Transmembrane</keyword>
<evidence type="ECO:0000256" key="1">
    <source>
        <dbReference type="SAM" id="Phobius"/>
    </source>
</evidence>
<dbReference type="Proteomes" id="UP000199258">
    <property type="component" value="Unassembled WGS sequence"/>
</dbReference>
<organism evidence="2 3">
    <name type="scientific">Arthrobacter subterraneus</name>
    <dbReference type="NCBI Taxonomy" id="335973"/>
    <lineage>
        <taxon>Bacteria</taxon>
        <taxon>Bacillati</taxon>
        <taxon>Actinomycetota</taxon>
        <taxon>Actinomycetes</taxon>
        <taxon>Micrococcales</taxon>
        <taxon>Micrococcaceae</taxon>
        <taxon>Arthrobacter</taxon>
    </lineage>
</organism>
<dbReference type="PANTHER" id="PTHR32251">
    <property type="entry name" value="3-OXO-5-ALPHA-STEROID 4-DEHYDROGENASE"/>
    <property type="match status" value="1"/>
</dbReference>
<keyword evidence="1" id="KW-1133">Transmembrane helix</keyword>
<dbReference type="Pfam" id="PF06966">
    <property type="entry name" value="DUF1295"/>
    <property type="match status" value="1"/>
</dbReference>
<dbReference type="PROSITE" id="PS50244">
    <property type="entry name" value="S5A_REDUCTASE"/>
    <property type="match status" value="1"/>
</dbReference>